<dbReference type="Bgee" id="ENSMUSG00000036377">
    <property type="expression patterns" value="Expressed in habenula and 226 other cell types or tissues"/>
</dbReference>
<name>Q3UP88_MOUSE</name>
<reference evidence="2" key="6">
    <citation type="submission" date="2004-03" db="EMBL/GenBank/DDBJ databases">
        <authorList>
            <person name="Arakawa T."/>
            <person name="Carninci P."/>
            <person name="Fukuda S."/>
            <person name="Hashizume W."/>
            <person name="Hayashida K."/>
            <person name="Hori F."/>
            <person name="Iida J."/>
            <person name="Imamura K."/>
            <person name="Imotani K."/>
            <person name="Itoh M."/>
            <person name="Kanagawa S."/>
            <person name="Kawai J."/>
            <person name="Kojima M."/>
            <person name="Konno H."/>
            <person name="Murata M."/>
            <person name="Nakamura M."/>
            <person name="Ninomiya N."/>
            <person name="Nishiyori H."/>
            <person name="Nomura K."/>
            <person name="Ohno M."/>
            <person name="Sakazume N."/>
            <person name="Sano H."/>
            <person name="Sasaki D."/>
            <person name="Shibata K."/>
            <person name="Shiraki T."/>
            <person name="Tagami M."/>
            <person name="Tagami Y."/>
            <person name="Waki K."/>
            <person name="Watahiki A."/>
            <person name="Muramatsu M."/>
            <person name="Hayashizaki Y."/>
        </authorList>
    </citation>
    <scope>NUCLEOTIDE SEQUENCE</scope>
    <source>
        <strain evidence="2">C57BL/6J</strain>
        <tissue evidence="2">Spleen</tissue>
    </source>
</reference>
<dbReference type="AlphaFoldDB" id="Q3UP88"/>
<dbReference type="GeneTree" id="ENSGT00940000161471"/>
<protein>
    <submittedName>
        <fullName evidence="3">Capping protein inhibiting regulator of actin</fullName>
    </submittedName>
</protein>
<sequence length="165" mass="18187">SAARWWRRGEQWRPRALESRPRCWGCCCCGGSAGWDVPGARGSRQSLSPRRRPAKPQVSSPPATEENRQWAAGGFSLWRGPSETPTLPRAWASTAGGGLWGDDPMRGAAPLFWICAGRAHSWVPGRNLRADCTPGTCRERGTRSAPRSFPRLVRFPGPQRRAGPR</sequence>
<dbReference type="Proteomes" id="UP000000589">
    <property type="component" value="Chromosome 5"/>
</dbReference>
<dbReference type="Antibodypedia" id="56722">
    <property type="antibodies" value="12 antibodies from 7 providers"/>
</dbReference>
<dbReference type="MGI" id="MGI:2444817">
    <property type="gene designation" value="Cracd"/>
</dbReference>
<reference evidence="3 4" key="9">
    <citation type="journal article" date="2009" name="PLoS Biol.">
        <title>Lineage-specific biology revealed by a finished genome assembly of the mouse.</title>
        <authorList>
            <consortium name="Mouse Genome Sequencing Consortium"/>
            <person name="Church D.M."/>
            <person name="Goodstadt L."/>
            <person name="Hillier L.W."/>
            <person name="Zody M.C."/>
            <person name="Goldstein S."/>
            <person name="She X."/>
            <person name="Bult C.J."/>
            <person name="Agarwala R."/>
            <person name="Cherry J.L."/>
            <person name="DiCuccio M."/>
            <person name="Hlavina W."/>
            <person name="Kapustin Y."/>
            <person name="Meric P."/>
            <person name="Maglott D."/>
            <person name="Birtle Z."/>
            <person name="Marques A.C."/>
            <person name="Graves T."/>
            <person name="Zhou S."/>
            <person name="Teague B."/>
            <person name="Potamousis K."/>
            <person name="Churas C."/>
            <person name="Place M."/>
            <person name="Herschleb J."/>
            <person name="Runnheim R."/>
            <person name="Forrest D."/>
            <person name="Amos-Landgraf J."/>
            <person name="Schwartz D.C."/>
            <person name="Cheng Z."/>
            <person name="Lindblad-Toh K."/>
            <person name="Eichler E.E."/>
            <person name="Ponting C.P."/>
        </authorList>
    </citation>
    <scope>NUCLEOTIDE SEQUENCE [LARGE SCALE GENOMIC DNA]</scope>
    <source>
        <strain evidence="3 4">C57BL/6J</strain>
    </source>
</reference>
<organism evidence="2">
    <name type="scientific">Mus musculus</name>
    <name type="common">Mouse</name>
    <dbReference type="NCBI Taxonomy" id="10090"/>
    <lineage>
        <taxon>Eukaryota</taxon>
        <taxon>Metazoa</taxon>
        <taxon>Chordata</taxon>
        <taxon>Craniata</taxon>
        <taxon>Vertebrata</taxon>
        <taxon>Euteleostomi</taxon>
        <taxon>Mammalia</taxon>
        <taxon>Eutheria</taxon>
        <taxon>Euarchontoglires</taxon>
        <taxon>Glires</taxon>
        <taxon>Rodentia</taxon>
        <taxon>Myomorpha</taxon>
        <taxon>Muroidea</taxon>
        <taxon>Muridae</taxon>
        <taxon>Murinae</taxon>
        <taxon>Mus</taxon>
        <taxon>Mus</taxon>
    </lineage>
</organism>
<proteinExistence type="evidence at transcript level"/>
<keyword evidence="4" id="KW-1185">Reference proteome</keyword>
<dbReference type="Ensembl" id="ENSMUST00000086909.5">
    <property type="protein sequence ID" value="ENSMUSP00000084125.5"/>
    <property type="gene ID" value="ENSMUSG00000036377.21"/>
</dbReference>
<reference evidence="2" key="4">
    <citation type="journal article" date="2001" name="Nature">
        <title>Functional annotation of a full-length mouse cDNA collection.</title>
        <authorList>
            <consortium name="The RIKEN Genome Exploration Research Group Phase II Team and the FANTOM Consortium"/>
        </authorList>
    </citation>
    <scope>NUCLEOTIDE SEQUENCE</scope>
    <source>
        <strain evidence="2">C57BL/6J</strain>
        <tissue evidence="2">Spleen</tissue>
    </source>
</reference>
<dbReference type="HOGENOM" id="CLU_1614637_0_0_1"/>
<reference evidence="3" key="10">
    <citation type="journal article" date="2011" name="PLoS Biol.">
        <title>Modernizing reference genome assemblies.</title>
        <authorList>
            <person name="Church D.M."/>
            <person name="Schneider V.A."/>
            <person name="Graves T."/>
            <person name="Auger K."/>
            <person name="Cunningham F."/>
            <person name="Bouk N."/>
            <person name="Chen H.C."/>
            <person name="Agarwala R."/>
            <person name="McLaren W.M."/>
            <person name="Ritchie G.R."/>
            <person name="Albracht D."/>
            <person name="Kremitzki M."/>
            <person name="Rock S."/>
            <person name="Kotkiewicz H."/>
            <person name="Kremitzki C."/>
            <person name="Wollam A."/>
            <person name="Trani L."/>
            <person name="Fulton L."/>
            <person name="Fulton R."/>
            <person name="Matthews L."/>
            <person name="Whitehead S."/>
            <person name="Chow W."/>
            <person name="Torrance J."/>
            <person name="Dunn M."/>
            <person name="Harden G."/>
            <person name="Threadgold G."/>
            <person name="Wood J."/>
            <person name="Collins J."/>
            <person name="Heath P."/>
            <person name="Griffiths G."/>
            <person name="Pelan S."/>
            <person name="Grafham D."/>
            <person name="Eichler E.E."/>
            <person name="Weinstock G."/>
            <person name="Mardis E.R."/>
            <person name="Wilson R.K."/>
            <person name="Howe K."/>
            <person name="Flicek P."/>
            <person name="Hubbard T."/>
        </authorList>
    </citation>
    <scope>NUCLEOTIDE SEQUENCE [LARGE SCALE GENOMIC DNA]</scope>
    <source>
        <strain evidence="3">C57BL/6J</strain>
    </source>
</reference>
<feature type="region of interest" description="Disordered" evidence="1">
    <location>
        <begin position="137"/>
        <end position="165"/>
    </location>
</feature>
<dbReference type="ExpressionAtlas" id="Q3UP88">
    <property type="expression patterns" value="baseline and differential"/>
</dbReference>
<evidence type="ECO:0000256" key="1">
    <source>
        <dbReference type="SAM" id="MobiDB-lite"/>
    </source>
</evidence>
<evidence type="ECO:0000313" key="3">
    <source>
        <dbReference type="Ensembl" id="ENSMUSP00000084125.5"/>
    </source>
</evidence>
<reference evidence="2" key="1">
    <citation type="journal article" date="1999" name="Methods Enzymol.">
        <title>High-efficiency full-length cDNA cloning.</title>
        <authorList>
            <person name="Carninci P."/>
            <person name="Hayashizaki Y."/>
        </authorList>
    </citation>
    <scope>NUCLEOTIDE SEQUENCE</scope>
    <source>
        <strain evidence="2">C57BL/6J</strain>
        <tissue evidence="2">Spleen</tissue>
    </source>
</reference>
<reference evidence="2" key="3">
    <citation type="journal article" date="2000" name="Genome Res.">
        <title>RIKEN integrated sequence analysis (RISA) system--384-format sequencing pipeline with 384 multicapillary sequencer.</title>
        <authorList>
            <person name="Shibata K."/>
            <person name="Itoh M."/>
            <person name="Aizawa K."/>
            <person name="Nagaoka S."/>
            <person name="Sasaki N."/>
            <person name="Carninci P."/>
            <person name="Konno H."/>
            <person name="Akiyama J."/>
            <person name="Nishi K."/>
            <person name="Kitsunai T."/>
            <person name="Tashiro H."/>
            <person name="Itoh M."/>
            <person name="Sumi N."/>
            <person name="Ishii Y."/>
            <person name="Nakamura S."/>
            <person name="Hazama M."/>
            <person name="Nishine T."/>
            <person name="Harada A."/>
            <person name="Yamamoto R."/>
            <person name="Matsumoto H."/>
            <person name="Sakaguchi S."/>
            <person name="Ikegami T."/>
            <person name="Kashiwagi K."/>
            <person name="Fujiwake S."/>
            <person name="Inoue K."/>
            <person name="Togawa Y."/>
            <person name="Izawa M."/>
            <person name="Ohara E."/>
            <person name="Watahiki M."/>
            <person name="Yoneda Y."/>
            <person name="Ishikawa T."/>
            <person name="Ozawa K."/>
            <person name="Tanaka T."/>
            <person name="Matsuura S."/>
            <person name="Kawai J."/>
            <person name="Okazaki Y."/>
            <person name="Muramatsu M."/>
            <person name="Inoue Y."/>
            <person name="Kira A."/>
            <person name="Hayashizaki Y."/>
        </authorList>
    </citation>
    <scope>NUCLEOTIDE SEQUENCE</scope>
    <source>
        <strain evidence="2">C57BL/6J</strain>
        <tissue evidence="2">Spleen</tissue>
    </source>
</reference>
<evidence type="ECO:0000313" key="4">
    <source>
        <dbReference type="Proteomes" id="UP000000589"/>
    </source>
</evidence>
<dbReference type="EMBL" id="AK143708">
    <property type="protein sequence ID" value="BAE25509.1"/>
    <property type="molecule type" value="mRNA"/>
</dbReference>
<feature type="non-terminal residue" evidence="2">
    <location>
        <position position="1"/>
    </location>
</feature>
<dbReference type="VEuPathDB" id="HostDB:ENSMUSG00000036377"/>
<feature type="region of interest" description="Disordered" evidence="1">
    <location>
        <begin position="39"/>
        <end position="69"/>
    </location>
</feature>
<reference evidence="2" key="5">
    <citation type="journal article" date="2002" name="Nature">
        <title>Analysis of the mouse transcriptome based on functional annotation of 60,770 full-length cDNAs.</title>
        <authorList>
            <consortium name="The FANTOM Consortium and the RIKEN Genome Exploration Research Group Phase I and II Team"/>
        </authorList>
    </citation>
    <scope>NUCLEOTIDE SEQUENCE</scope>
    <source>
        <strain evidence="2">C57BL/6J</strain>
        <tissue evidence="2">Spleen</tissue>
    </source>
</reference>
<reference evidence="2" key="8">
    <citation type="journal article" date="2005" name="Science">
        <title>Antisense Transcription in the Mammalian Transcriptome.</title>
        <authorList>
            <consortium name="RIKEN Genome Exploration Research Group and Genome Science Group (Genome Network Project Core Group) and the FANTOM Consortium"/>
        </authorList>
    </citation>
    <scope>NUCLEOTIDE SEQUENCE</scope>
    <source>
        <strain evidence="2">C57BL/6J</strain>
        <tissue evidence="2">Spleen</tissue>
    </source>
</reference>
<reference evidence="2" key="7">
    <citation type="journal article" date="2005" name="Science">
        <title>The Transcriptional Landscape of the Mammalian Genome.</title>
        <authorList>
            <consortium name="The FANTOM Consortium"/>
            <consortium name="Riken Genome Exploration Research Group and Genome Science Group (Genome Network Project Core Group)"/>
        </authorList>
    </citation>
    <scope>NUCLEOTIDE SEQUENCE</scope>
    <source>
        <strain evidence="2">C57BL/6J</strain>
        <tissue evidence="2">Spleen</tissue>
    </source>
</reference>
<reference evidence="3" key="11">
    <citation type="submission" date="2025-05" db="UniProtKB">
        <authorList>
            <consortium name="Ensembl"/>
        </authorList>
    </citation>
    <scope>IDENTIFICATION</scope>
    <source>
        <strain evidence="3">C57BL/6J</strain>
    </source>
</reference>
<accession>Q3UP88</accession>
<gene>
    <name evidence="3" type="primary">Cracd</name>
</gene>
<evidence type="ECO:0000313" key="2">
    <source>
        <dbReference type="EMBL" id="BAE25509.1"/>
    </source>
</evidence>
<reference evidence="2" key="2">
    <citation type="journal article" date="2000" name="Genome Res.">
        <title>Normalization and subtraction of cap-trapper-selected cDNAs to prepare full-length cDNA libraries for rapid discovery of new genes.</title>
        <authorList>
            <person name="Carninci P."/>
            <person name="Shibata Y."/>
            <person name="Hayatsu N."/>
            <person name="Sugahara Y."/>
            <person name="Shibata K."/>
            <person name="Itoh M."/>
            <person name="Konno H."/>
            <person name="Okazaki Y."/>
            <person name="Muramatsu M."/>
            <person name="Hayashizaki Y."/>
        </authorList>
    </citation>
    <scope>NUCLEOTIDE SEQUENCE</scope>
    <source>
        <strain evidence="2">C57BL/6J</strain>
        <tissue evidence="2">Spleen</tissue>
    </source>
</reference>